<dbReference type="EMBL" id="QXFY01000611">
    <property type="protein sequence ID" value="KAE9339723.1"/>
    <property type="molecule type" value="Genomic_DNA"/>
</dbReference>
<organism evidence="2 3">
    <name type="scientific">Phytophthora fragariae</name>
    <dbReference type="NCBI Taxonomy" id="53985"/>
    <lineage>
        <taxon>Eukaryota</taxon>
        <taxon>Sar</taxon>
        <taxon>Stramenopiles</taxon>
        <taxon>Oomycota</taxon>
        <taxon>Peronosporomycetes</taxon>
        <taxon>Peronosporales</taxon>
        <taxon>Peronosporaceae</taxon>
        <taxon>Phytophthora</taxon>
    </lineage>
</organism>
<keyword evidence="1" id="KW-0732">Signal</keyword>
<gene>
    <name evidence="2" type="ORF">PF008_g11431</name>
</gene>
<sequence length="51" mass="5959">MRRIRRMSVCFLFSAAFGRTQIYPIKCQYLAACGRMNRLRMGITLLGSFRP</sequence>
<reference evidence="2 3" key="1">
    <citation type="submission" date="2018-09" db="EMBL/GenBank/DDBJ databases">
        <title>Genomic investigation of the strawberry pathogen Phytophthora fragariae indicates pathogenicity is determined by transcriptional variation in three key races.</title>
        <authorList>
            <person name="Adams T.M."/>
            <person name="Armitage A.D."/>
            <person name="Sobczyk M.K."/>
            <person name="Bates H.J."/>
            <person name="Dunwell J.M."/>
            <person name="Nellist C.F."/>
            <person name="Harrison R.J."/>
        </authorList>
    </citation>
    <scope>NUCLEOTIDE SEQUENCE [LARGE SCALE GENOMIC DNA]</scope>
    <source>
        <strain evidence="2 3">NOV-77</strain>
    </source>
</reference>
<protein>
    <submittedName>
        <fullName evidence="2">Uncharacterized protein</fullName>
    </submittedName>
</protein>
<feature type="signal peptide" evidence="1">
    <location>
        <begin position="1"/>
        <end position="22"/>
    </location>
</feature>
<name>A0A6G0RSD4_9STRA</name>
<feature type="chain" id="PRO_5026112054" evidence="1">
    <location>
        <begin position="23"/>
        <end position="51"/>
    </location>
</feature>
<evidence type="ECO:0000256" key="1">
    <source>
        <dbReference type="SAM" id="SignalP"/>
    </source>
</evidence>
<dbReference type="Proteomes" id="UP000486351">
    <property type="component" value="Unassembled WGS sequence"/>
</dbReference>
<dbReference type="AlphaFoldDB" id="A0A6G0RSD4"/>
<proteinExistence type="predicted"/>
<comment type="caution">
    <text evidence="2">The sequence shown here is derived from an EMBL/GenBank/DDBJ whole genome shotgun (WGS) entry which is preliminary data.</text>
</comment>
<evidence type="ECO:0000313" key="3">
    <source>
        <dbReference type="Proteomes" id="UP000486351"/>
    </source>
</evidence>
<accession>A0A6G0RSD4</accession>
<evidence type="ECO:0000313" key="2">
    <source>
        <dbReference type="EMBL" id="KAE9339723.1"/>
    </source>
</evidence>